<dbReference type="STRING" id="331648.BST97_05040"/>
<evidence type="ECO:0000313" key="2">
    <source>
        <dbReference type="EMBL" id="ARN77398.1"/>
    </source>
</evidence>
<organism evidence="2 3">
    <name type="scientific">Nonlabens spongiae</name>
    <dbReference type="NCBI Taxonomy" id="331648"/>
    <lineage>
        <taxon>Bacteria</taxon>
        <taxon>Pseudomonadati</taxon>
        <taxon>Bacteroidota</taxon>
        <taxon>Flavobacteriia</taxon>
        <taxon>Flavobacteriales</taxon>
        <taxon>Flavobacteriaceae</taxon>
        <taxon>Nonlabens</taxon>
    </lineage>
</organism>
<protein>
    <submittedName>
        <fullName evidence="2">Uncharacterized protein</fullName>
    </submittedName>
</protein>
<dbReference type="AlphaFoldDB" id="A0A1W6MIF8"/>
<dbReference type="RefSeq" id="WP_085766202.1">
    <property type="nucleotide sequence ID" value="NZ_CP019344.1"/>
</dbReference>
<evidence type="ECO:0000256" key="1">
    <source>
        <dbReference type="SAM" id="Phobius"/>
    </source>
</evidence>
<accession>A0A1W6MIF8</accession>
<keyword evidence="1" id="KW-0472">Membrane</keyword>
<name>A0A1W6MIF8_9FLAO</name>
<reference evidence="2 3" key="1">
    <citation type="submission" date="2016-11" db="EMBL/GenBank/DDBJ databases">
        <title>Trade-off between light-utilization and light-protection in marine flavobacteria.</title>
        <authorList>
            <person name="Kumagai Y."/>
        </authorList>
    </citation>
    <scope>NUCLEOTIDE SEQUENCE [LARGE SCALE GENOMIC DNA]</scope>
    <source>
        <strain evidence="2 3">JCM 13191</strain>
    </source>
</reference>
<dbReference type="Proteomes" id="UP000193431">
    <property type="component" value="Chromosome"/>
</dbReference>
<feature type="transmembrane region" description="Helical" evidence="1">
    <location>
        <begin position="32"/>
        <end position="54"/>
    </location>
</feature>
<keyword evidence="1" id="KW-1133">Transmembrane helix</keyword>
<proteinExistence type="predicted"/>
<keyword evidence="3" id="KW-1185">Reference proteome</keyword>
<keyword evidence="1" id="KW-0812">Transmembrane</keyword>
<sequence length="74" mass="8711">MYYLRADISAIKSTMNRYKPTFSIHEIGKVRFYGGVLFGFVLSLVLFCSFVMLFKCQFIYAGIIDGDWNRYLKF</sequence>
<gene>
    <name evidence="2" type="ORF">BST97_05040</name>
</gene>
<evidence type="ECO:0000313" key="3">
    <source>
        <dbReference type="Proteomes" id="UP000193431"/>
    </source>
</evidence>
<dbReference type="EMBL" id="CP019344">
    <property type="protein sequence ID" value="ARN77398.1"/>
    <property type="molecule type" value="Genomic_DNA"/>
</dbReference>